<protein>
    <submittedName>
        <fullName evidence="7">MFS family permease</fullName>
    </submittedName>
</protein>
<dbReference type="InterPro" id="IPR011701">
    <property type="entry name" value="MFS"/>
</dbReference>
<keyword evidence="4 5" id="KW-0472">Membrane</keyword>
<accession>A0ABU1ZXZ5</accession>
<dbReference type="InterPro" id="IPR036259">
    <property type="entry name" value="MFS_trans_sf"/>
</dbReference>
<reference evidence="7" key="1">
    <citation type="submission" date="2023-07" db="EMBL/GenBank/DDBJ databases">
        <title>Sequencing the genomes of 1000 actinobacteria strains.</title>
        <authorList>
            <person name="Klenk H.-P."/>
        </authorList>
    </citation>
    <scope>NUCLEOTIDE SEQUENCE</scope>
    <source>
        <strain evidence="7">DSM 107476</strain>
    </source>
</reference>
<evidence type="ECO:0000313" key="7">
    <source>
        <dbReference type="EMBL" id="MDR7329807.1"/>
    </source>
</evidence>
<name>A0ABU1ZXZ5_9CORY</name>
<dbReference type="PANTHER" id="PTHR11662:SF399">
    <property type="entry name" value="FI19708P1-RELATED"/>
    <property type="match status" value="1"/>
</dbReference>
<evidence type="ECO:0000256" key="5">
    <source>
        <dbReference type="SAM" id="Phobius"/>
    </source>
</evidence>
<keyword evidence="3 5" id="KW-1133">Transmembrane helix</keyword>
<dbReference type="InterPro" id="IPR020846">
    <property type="entry name" value="MFS_dom"/>
</dbReference>
<comment type="subcellular location">
    <subcellularLocation>
        <location evidence="1">Cell membrane</location>
        <topology evidence="1">Multi-pass membrane protein</topology>
    </subcellularLocation>
</comment>
<dbReference type="InterPro" id="IPR050382">
    <property type="entry name" value="MFS_Na/Anion_cotransporter"/>
</dbReference>
<dbReference type="Pfam" id="PF07690">
    <property type="entry name" value="MFS_1"/>
    <property type="match status" value="1"/>
</dbReference>
<dbReference type="SUPFAM" id="SSF103473">
    <property type="entry name" value="MFS general substrate transporter"/>
    <property type="match status" value="1"/>
</dbReference>
<feature type="transmembrane region" description="Helical" evidence="5">
    <location>
        <begin position="90"/>
        <end position="106"/>
    </location>
</feature>
<sequence>MTTPNAPVGSQPNPREQLTRRALIVWGAAVLFYIVAIFGRTSFGVAGVAAIERFGVDASRIAVFTAVQIGVYALAQIPTGLLIDKFGPRRVLVIGALVMGSGQVLLGLTGNYWVAIAARVLIGAGDASAFLSAMRILPFWFPLRLTPLFTQLTSSLGQLGQFLSAVPFLMLLNVQGWTVAFVSVGAVAVLVAIFGGIAIADPPEQSPAGPGSAEQASASDGPEPTFWAKLSYVLHHPACWQAFFIHHSAMLWQIVFTLLWGAPLMKLGMGLSDAQIGLVLTINTATNVIAGPIIGVISQRAGRNRDRVVVLAATAIATAWFFFLLPDTPPGLGALIAVNIVMAFLTGTSSYGFDGVRETLSRTIVATGTGLGNMGGFLAGMVTAQTVGLLLDYSSHGQTYTWGDFRFAWISVFVIWGLGMVGIAVSKILLKRRLADAAAAPGSVRVVDEDQPGK</sequence>
<dbReference type="PROSITE" id="PS50850">
    <property type="entry name" value="MFS"/>
    <property type="match status" value="1"/>
</dbReference>
<comment type="caution">
    <text evidence="7">The sequence shown here is derived from an EMBL/GenBank/DDBJ whole genome shotgun (WGS) entry which is preliminary data.</text>
</comment>
<evidence type="ECO:0000256" key="3">
    <source>
        <dbReference type="ARBA" id="ARBA00022989"/>
    </source>
</evidence>
<evidence type="ECO:0000313" key="8">
    <source>
        <dbReference type="Proteomes" id="UP001180840"/>
    </source>
</evidence>
<feature type="transmembrane region" description="Helical" evidence="5">
    <location>
        <begin position="23"/>
        <end position="49"/>
    </location>
</feature>
<evidence type="ECO:0000256" key="1">
    <source>
        <dbReference type="ARBA" id="ARBA00004651"/>
    </source>
</evidence>
<feature type="domain" description="Major facilitator superfamily (MFS) profile" evidence="6">
    <location>
        <begin position="25"/>
        <end position="434"/>
    </location>
</feature>
<feature type="transmembrane region" description="Helical" evidence="5">
    <location>
        <begin position="112"/>
        <end position="137"/>
    </location>
</feature>
<organism evidence="7 8">
    <name type="scientific">Corynebacterium guangdongense</name>
    <dbReference type="NCBI Taxonomy" id="1783348"/>
    <lineage>
        <taxon>Bacteria</taxon>
        <taxon>Bacillati</taxon>
        <taxon>Actinomycetota</taxon>
        <taxon>Actinomycetes</taxon>
        <taxon>Mycobacteriales</taxon>
        <taxon>Corynebacteriaceae</taxon>
        <taxon>Corynebacterium</taxon>
    </lineage>
</organism>
<feature type="transmembrane region" description="Helical" evidence="5">
    <location>
        <begin position="331"/>
        <end position="353"/>
    </location>
</feature>
<dbReference type="Gene3D" id="1.20.1250.20">
    <property type="entry name" value="MFS general substrate transporter like domains"/>
    <property type="match status" value="2"/>
</dbReference>
<dbReference type="Proteomes" id="UP001180840">
    <property type="component" value="Unassembled WGS sequence"/>
</dbReference>
<feature type="transmembrane region" description="Helical" evidence="5">
    <location>
        <begin position="61"/>
        <end position="83"/>
    </location>
</feature>
<feature type="transmembrane region" description="Helical" evidence="5">
    <location>
        <begin position="177"/>
        <end position="200"/>
    </location>
</feature>
<evidence type="ECO:0000256" key="4">
    <source>
        <dbReference type="ARBA" id="ARBA00023136"/>
    </source>
</evidence>
<keyword evidence="8" id="KW-1185">Reference proteome</keyword>
<feature type="transmembrane region" description="Helical" evidence="5">
    <location>
        <begin position="274"/>
        <end position="296"/>
    </location>
</feature>
<dbReference type="PANTHER" id="PTHR11662">
    <property type="entry name" value="SOLUTE CARRIER FAMILY 17"/>
    <property type="match status" value="1"/>
</dbReference>
<evidence type="ECO:0000256" key="2">
    <source>
        <dbReference type="ARBA" id="ARBA00022692"/>
    </source>
</evidence>
<feature type="transmembrane region" description="Helical" evidence="5">
    <location>
        <begin position="365"/>
        <end position="387"/>
    </location>
</feature>
<feature type="transmembrane region" description="Helical" evidence="5">
    <location>
        <begin position="308"/>
        <end position="325"/>
    </location>
</feature>
<feature type="transmembrane region" description="Helical" evidence="5">
    <location>
        <begin position="238"/>
        <end position="262"/>
    </location>
</feature>
<evidence type="ECO:0000259" key="6">
    <source>
        <dbReference type="PROSITE" id="PS50850"/>
    </source>
</evidence>
<dbReference type="CDD" id="cd06174">
    <property type="entry name" value="MFS"/>
    <property type="match status" value="1"/>
</dbReference>
<dbReference type="EMBL" id="JAVDXZ010000001">
    <property type="protein sequence ID" value="MDR7329807.1"/>
    <property type="molecule type" value="Genomic_DNA"/>
</dbReference>
<feature type="transmembrane region" description="Helical" evidence="5">
    <location>
        <begin position="407"/>
        <end position="425"/>
    </location>
</feature>
<keyword evidence="2 5" id="KW-0812">Transmembrane</keyword>
<proteinExistence type="predicted"/>
<gene>
    <name evidence="7" type="ORF">J2S39_001483</name>
</gene>
<dbReference type="RefSeq" id="WP_290194917.1">
    <property type="nucleotide sequence ID" value="NZ_CP047654.1"/>
</dbReference>